<dbReference type="PROSITE" id="PS50293">
    <property type="entry name" value="TPR_REGION"/>
    <property type="match status" value="1"/>
</dbReference>
<dbReference type="EC" id="2.4.1.255" evidence="3"/>
<evidence type="ECO:0000256" key="5">
    <source>
        <dbReference type="ARBA" id="ARBA00022679"/>
    </source>
</evidence>
<dbReference type="PANTHER" id="PTHR44835:SF1">
    <property type="entry name" value="PROTEIN O-GLCNAC TRANSFERASE"/>
    <property type="match status" value="1"/>
</dbReference>
<reference evidence="11" key="1">
    <citation type="journal article" date="2019" name="Int. J. Syst. Evol. Microbiol.">
        <title>The Global Catalogue of Microorganisms (GCM) 10K type strain sequencing project: providing services to taxonomists for standard genome sequencing and annotation.</title>
        <authorList>
            <consortium name="The Broad Institute Genomics Platform"/>
            <consortium name="The Broad Institute Genome Sequencing Center for Infectious Disease"/>
            <person name="Wu L."/>
            <person name="Ma J."/>
        </authorList>
    </citation>
    <scope>NUCLEOTIDE SEQUENCE [LARGE SCALE GENOMIC DNA]</scope>
    <source>
        <strain evidence="11">CGMCC 1.16026</strain>
    </source>
</reference>
<feature type="repeat" description="TPR" evidence="8">
    <location>
        <begin position="199"/>
        <end position="232"/>
    </location>
</feature>
<keyword evidence="5" id="KW-0808">Transferase</keyword>
<dbReference type="InterPro" id="IPR011990">
    <property type="entry name" value="TPR-like_helical_dom_sf"/>
</dbReference>
<keyword evidence="4" id="KW-0328">Glycosyltransferase</keyword>
<evidence type="ECO:0000256" key="3">
    <source>
        <dbReference type="ARBA" id="ARBA00011970"/>
    </source>
</evidence>
<evidence type="ECO:0000256" key="8">
    <source>
        <dbReference type="PROSITE-ProRule" id="PRU00339"/>
    </source>
</evidence>
<gene>
    <name evidence="10" type="ORF">ACFQBQ_15985</name>
</gene>
<sequence>MSIEKPSSLNITTRNHQRRLASLRIQPSLDEQDAAIEWIASEQYSQAEKEAHRLLQKYPRHVFGLKLLAAAIAGQERWTEALEVYRRAFSACEGDWQFLNNYANALKMSGYVAESVKYYRRACVLVPAKTLDPHYNLGLAYIQLGDLKNAELTILAALNVDAMHPMGNLNLGNVYNMQGRHAAAELHYRAALHGMEDNVKLQNNLALCLRRQNRYAEAEKHYRRALEIDPHYVAALSNFSEFMALHGFMHESMMLLREALSTDPQHVESFSNLLFTLGHVDGITREQMFAEHLAFAARFEHPLLASQLPHANVPDPDRPLRVGFVSADLRNHPVVRYLPWVLEHLQRQHPELCLIAYYNYTSRDAETELYQGLFQEWNDVAHLSAEAFAHKVRLDRIDILIDLNGHSGSHRLLSFARKPAPVQVSWMGYVGTTGMKSMDYFIADPVLVPEEPRAQFTEELMMLPATTAFQPCTDAPDVAPQPALASGVFTFACLARMNKISPRAVALWSRILLAAPHARLMLATMADGEPPKPLLAWFAAEGIGAERLHFVHMHSVMRILELHREIDLVLDTVPYNGSTSSSHSLWMGVPTLTLTGDTIPGRMGTTLNLHTGLEEFIASSEEEFVCSAVQHAFDARRLAELRPTMRERFLASPLGQPEVVANALAAALRKAWAKWCAAQE</sequence>
<keyword evidence="11" id="KW-1185">Reference proteome</keyword>
<proteinExistence type="inferred from homology"/>
<evidence type="ECO:0000256" key="4">
    <source>
        <dbReference type="ARBA" id="ARBA00022676"/>
    </source>
</evidence>
<comment type="similarity">
    <text evidence="2">Belongs to the glycosyltransferase 41 family. O-GlcNAc transferase subfamily.</text>
</comment>
<dbReference type="Pfam" id="PF13844">
    <property type="entry name" value="Glyco_transf_41"/>
    <property type="match status" value="2"/>
</dbReference>
<feature type="domain" description="O-GlcNAc transferase C-terminal" evidence="9">
    <location>
        <begin position="488"/>
        <end position="654"/>
    </location>
</feature>
<feature type="domain" description="O-GlcNAc transferase C-terminal" evidence="9">
    <location>
        <begin position="315"/>
        <end position="466"/>
    </location>
</feature>
<evidence type="ECO:0000313" key="10">
    <source>
        <dbReference type="EMBL" id="MFC6647047.1"/>
    </source>
</evidence>
<evidence type="ECO:0000256" key="2">
    <source>
        <dbReference type="ARBA" id="ARBA00005386"/>
    </source>
</evidence>
<dbReference type="Proteomes" id="UP001596391">
    <property type="component" value="Unassembled WGS sequence"/>
</dbReference>
<dbReference type="Gene3D" id="3.40.50.11380">
    <property type="match status" value="1"/>
</dbReference>
<dbReference type="PANTHER" id="PTHR44835">
    <property type="entry name" value="UDP-N-ACETYLGLUCOSAMINE--PEPTIDE N-ACETYLGLUCOSAMINYLTRANSFERASE SPINDLY-RELATED"/>
    <property type="match status" value="1"/>
</dbReference>
<dbReference type="Gene3D" id="1.25.40.10">
    <property type="entry name" value="Tetratricopeptide repeat domain"/>
    <property type="match status" value="2"/>
</dbReference>
<dbReference type="Pfam" id="PF00515">
    <property type="entry name" value="TPR_1"/>
    <property type="match status" value="1"/>
</dbReference>
<dbReference type="PROSITE" id="PS50005">
    <property type="entry name" value="TPR"/>
    <property type="match status" value="1"/>
</dbReference>
<accession>A0ABW1ZEB9</accession>
<evidence type="ECO:0000256" key="6">
    <source>
        <dbReference type="ARBA" id="ARBA00022737"/>
    </source>
</evidence>
<keyword evidence="7 8" id="KW-0802">TPR repeat</keyword>
<dbReference type="Gene3D" id="3.40.50.2000">
    <property type="entry name" value="Glycogen Phosphorylase B"/>
    <property type="match status" value="1"/>
</dbReference>
<dbReference type="EMBL" id="JBHSWI010000001">
    <property type="protein sequence ID" value="MFC6647047.1"/>
    <property type="molecule type" value="Genomic_DNA"/>
</dbReference>
<keyword evidence="6" id="KW-0677">Repeat</keyword>
<evidence type="ECO:0000259" key="9">
    <source>
        <dbReference type="Pfam" id="PF13844"/>
    </source>
</evidence>
<evidence type="ECO:0000256" key="1">
    <source>
        <dbReference type="ARBA" id="ARBA00004922"/>
    </source>
</evidence>
<dbReference type="InterPro" id="IPR019734">
    <property type="entry name" value="TPR_rpt"/>
</dbReference>
<protein>
    <recommendedName>
        <fullName evidence="3">protein O-GlcNAc transferase</fullName>
        <ecNumber evidence="3">2.4.1.255</ecNumber>
    </recommendedName>
</protein>
<name>A0ABW1ZEB9_9BACT</name>
<comment type="caution">
    <text evidence="10">The sequence shown here is derived from an EMBL/GenBank/DDBJ whole genome shotgun (WGS) entry which is preliminary data.</text>
</comment>
<dbReference type="InterPro" id="IPR029489">
    <property type="entry name" value="OGT/SEC/SPY_C"/>
</dbReference>
<organism evidence="10 11">
    <name type="scientific">Granulicella cerasi</name>
    <dbReference type="NCBI Taxonomy" id="741063"/>
    <lineage>
        <taxon>Bacteria</taxon>
        <taxon>Pseudomonadati</taxon>
        <taxon>Acidobacteriota</taxon>
        <taxon>Terriglobia</taxon>
        <taxon>Terriglobales</taxon>
        <taxon>Acidobacteriaceae</taxon>
        <taxon>Granulicella</taxon>
    </lineage>
</organism>
<dbReference type="SMART" id="SM00028">
    <property type="entry name" value="TPR"/>
    <property type="match status" value="5"/>
</dbReference>
<dbReference type="Pfam" id="PF13432">
    <property type="entry name" value="TPR_16"/>
    <property type="match status" value="2"/>
</dbReference>
<evidence type="ECO:0000313" key="11">
    <source>
        <dbReference type="Proteomes" id="UP001596391"/>
    </source>
</evidence>
<comment type="pathway">
    <text evidence="1">Protein modification; protein glycosylation.</text>
</comment>
<evidence type="ECO:0000256" key="7">
    <source>
        <dbReference type="ARBA" id="ARBA00022803"/>
    </source>
</evidence>
<dbReference type="InterPro" id="IPR051939">
    <property type="entry name" value="Glycosyltr_41/O-GlcNAc_trsf"/>
</dbReference>
<dbReference type="SUPFAM" id="SSF48452">
    <property type="entry name" value="TPR-like"/>
    <property type="match status" value="1"/>
</dbReference>